<evidence type="ECO:0000256" key="2">
    <source>
        <dbReference type="ARBA" id="ARBA00023134"/>
    </source>
</evidence>
<dbReference type="GO" id="GO:0005525">
    <property type="term" value="F:GTP binding"/>
    <property type="evidence" value="ECO:0007669"/>
    <property type="project" value="UniProtKB-KW"/>
</dbReference>
<gene>
    <name evidence="4" type="ORF">R5R35_009840</name>
</gene>
<dbReference type="PANTHER" id="PTHR46688">
    <property type="entry name" value="ADP-RIBOSYLATION FACTOR-LIKE PROTEIN 16"/>
    <property type="match status" value="1"/>
</dbReference>
<protein>
    <recommendedName>
        <fullName evidence="6">ADP-ribosylation factor-like protein 16</fullName>
    </recommendedName>
</protein>
<keyword evidence="5" id="KW-1185">Reference proteome</keyword>
<feature type="transmembrane region" description="Helical" evidence="3">
    <location>
        <begin position="15"/>
        <end position="38"/>
    </location>
</feature>
<dbReference type="EMBL" id="JAZDUA010000053">
    <property type="protein sequence ID" value="KAK7870671.1"/>
    <property type="molecule type" value="Genomic_DNA"/>
</dbReference>
<keyword evidence="1" id="KW-0547">Nucleotide-binding</keyword>
<name>A0AAN9VXQ1_9ORTH</name>
<dbReference type="InterPro" id="IPR006689">
    <property type="entry name" value="Small_GTPase_ARF/SAR"/>
</dbReference>
<evidence type="ECO:0000313" key="4">
    <source>
        <dbReference type="EMBL" id="KAK7870671.1"/>
    </source>
</evidence>
<proteinExistence type="predicted"/>
<evidence type="ECO:0000256" key="1">
    <source>
        <dbReference type="ARBA" id="ARBA00022741"/>
    </source>
</evidence>
<dbReference type="AlphaFoldDB" id="A0AAN9VXQ1"/>
<comment type="caution">
    <text evidence="4">The sequence shown here is derived from an EMBL/GenBank/DDBJ whole genome shotgun (WGS) entry which is preliminary data.</text>
</comment>
<accession>A0AAN9VXQ1</accession>
<dbReference type="Pfam" id="PF00025">
    <property type="entry name" value="Arf"/>
    <property type="match status" value="1"/>
</dbReference>
<reference evidence="4 5" key="1">
    <citation type="submission" date="2024-03" db="EMBL/GenBank/DDBJ databases">
        <title>The genome assembly and annotation of the cricket Gryllus longicercus Weissman &amp; Gray.</title>
        <authorList>
            <person name="Szrajer S."/>
            <person name="Gray D."/>
            <person name="Ylla G."/>
        </authorList>
    </citation>
    <scope>NUCLEOTIDE SEQUENCE [LARGE SCALE GENOMIC DNA]</scope>
    <source>
        <strain evidence="4">DAG 2021-001</strain>
        <tissue evidence="4">Whole body minus gut</tissue>
    </source>
</reference>
<sequence length="116" mass="13214">MAPIWKNYYQGINKIVYVVDTSNLCQIAAAGVLLYSILAEPSLKRTKILLALSKMDVSYRQMRNEALLMLQLSRLKEEISQEITVIETSAMTGAGIDDVSKWLQGQYLRQDQKKMK</sequence>
<dbReference type="PANTHER" id="PTHR46688:SF1">
    <property type="entry name" value="ADP-RIBOSYLATION FACTOR-LIKE PROTEIN 16"/>
    <property type="match status" value="1"/>
</dbReference>
<keyword evidence="3" id="KW-0812">Transmembrane</keyword>
<evidence type="ECO:0000313" key="5">
    <source>
        <dbReference type="Proteomes" id="UP001378592"/>
    </source>
</evidence>
<keyword evidence="3" id="KW-0472">Membrane</keyword>
<organism evidence="4 5">
    <name type="scientific">Gryllus longicercus</name>
    <dbReference type="NCBI Taxonomy" id="2509291"/>
    <lineage>
        <taxon>Eukaryota</taxon>
        <taxon>Metazoa</taxon>
        <taxon>Ecdysozoa</taxon>
        <taxon>Arthropoda</taxon>
        <taxon>Hexapoda</taxon>
        <taxon>Insecta</taxon>
        <taxon>Pterygota</taxon>
        <taxon>Neoptera</taxon>
        <taxon>Polyneoptera</taxon>
        <taxon>Orthoptera</taxon>
        <taxon>Ensifera</taxon>
        <taxon>Gryllidea</taxon>
        <taxon>Grylloidea</taxon>
        <taxon>Gryllidae</taxon>
        <taxon>Gryllinae</taxon>
        <taxon>Gryllus</taxon>
    </lineage>
</organism>
<dbReference type="Gene3D" id="3.40.50.300">
    <property type="entry name" value="P-loop containing nucleotide triphosphate hydrolases"/>
    <property type="match status" value="1"/>
</dbReference>
<dbReference type="GO" id="GO:0003924">
    <property type="term" value="F:GTPase activity"/>
    <property type="evidence" value="ECO:0007669"/>
    <property type="project" value="InterPro"/>
</dbReference>
<dbReference type="Proteomes" id="UP001378592">
    <property type="component" value="Unassembled WGS sequence"/>
</dbReference>
<evidence type="ECO:0008006" key="6">
    <source>
        <dbReference type="Google" id="ProtNLM"/>
    </source>
</evidence>
<dbReference type="InterPro" id="IPR027417">
    <property type="entry name" value="P-loop_NTPase"/>
</dbReference>
<evidence type="ECO:0000256" key="3">
    <source>
        <dbReference type="SAM" id="Phobius"/>
    </source>
</evidence>
<dbReference type="SUPFAM" id="SSF52540">
    <property type="entry name" value="P-loop containing nucleoside triphosphate hydrolases"/>
    <property type="match status" value="1"/>
</dbReference>
<keyword evidence="2" id="KW-0342">GTP-binding</keyword>
<keyword evidence="3" id="KW-1133">Transmembrane helix</keyword>